<evidence type="ECO:0000313" key="2">
    <source>
        <dbReference type="EMBL" id="MES1921950.1"/>
    </source>
</evidence>
<keyword evidence="1" id="KW-0812">Transmembrane</keyword>
<dbReference type="EMBL" id="JBDODL010001979">
    <property type="protein sequence ID" value="MES1921950.1"/>
    <property type="molecule type" value="Genomic_DNA"/>
</dbReference>
<protein>
    <submittedName>
        <fullName evidence="2">Uncharacterized protein</fullName>
    </submittedName>
</protein>
<proteinExistence type="predicted"/>
<keyword evidence="1" id="KW-1133">Transmembrane helix</keyword>
<keyword evidence="3" id="KW-1185">Reference proteome</keyword>
<evidence type="ECO:0000313" key="3">
    <source>
        <dbReference type="Proteomes" id="UP001439008"/>
    </source>
</evidence>
<sequence length="75" mass="8987">MRSVPRSQLDFKKFTFNQEFYTRGIVMCRDMLIFAIGFSPFVLGISYRYYFDEKNKKDSWYSQSATEMKEIQLGT</sequence>
<keyword evidence="1" id="KW-0472">Membrane</keyword>
<name>A0ABV2AQL1_9EUKA</name>
<comment type="caution">
    <text evidence="2">The sequence shown here is derived from an EMBL/GenBank/DDBJ whole genome shotgun (WGS) entry which is preliminary data.</text>
</comment>
<organism evidence="2 3">
    <name type="scientific">Bonamia ostreae</name>
    <dbReference type="NCBI Taxonomy" id="126728"/>
    <lineage>
        <taxon>Eukaryota</taxon>
        <taxon>Sar</taxon>
        <taxon>Rhizaria</taxon>
        <taxon>Endomyxa</taxon>
        <taxon>Ascetosporea</taxon>
        <taxon>Haplosporida</taxon>
        <taxon>Bonamia</taxon>
    </lineage>
</organism>
<evidence type="ECO:0000256" key="1">
    <source>
        <dbReference type="SAM" id="Phobius"/>
    </source>
</evidence>
<reference evidence="2 3" key="1">
    <citation type="journal article" date="2024" name="BMC Biol.">
        <title>Comparative genomics of Ascetosporea gives new insight into the evolutionary basis for animal parasitism in Rhizaria.</title>
        <authorList>
            <person name="Hiltunen Thoren M."/>
            <person name="Onut-Brannstrom I."/>
            <person name="Alfjorden A."/>
            <person name="Peckova H."/>
            <person name="Swords F."/>
            <person name="Hooper C."/>
            <person name="Holzer A.S."/>
            <person name="Bass D."/>
            <person name="Burki F."/>
        </authorList>
    </citation>
    <scope>NUCLEOTIDE SEQUENCE [LARGE SCALE GENOMIC DNA]</scope>
    <source>
        <strain evidence="2">20-A016</strain>
    </source>
</reference>
<dbReference type="Proteomes" id="UP001439008">
    <property type="component" value="Unassembled WGS sequence"/>
</dbReference>
<accession>A0ABV2AQL1</accession>
<gene>
    <name evidence="2" type="ORF">MHBO_003475</name>
</gene>
<feature type="transmembrane region" description="Helical" evidence="1">
    <location>
        <begin position="31"/>
        <end position="51"/>
    </location>
</feature>